<feature type="coiled-coil region" evidence="7">
    <location>
        <begin position="745"/>
        <end position="815"/>
    </location>
</feature>
<evidence type="ECO:0000256" key="8">
    <source>
        <dbReference type="SAM" id="MobiDB-lite"/>
    </source>
</evidence>
<dbReference type="GO" id="GO:0005524">
    <property type="term" value="F:ATP binding"/>
    <property type="evidence" value="ECO:0007669"/>
    <property type="project" value="UniProtKB-UniRule"/>
</dbReference>
<evidence type="ECO:0000313" key="10">
    <source>
        <dbReference type="EMBL" id="RHZ74103.1"/>
    </source>
</evidence>
<dbReference type="GO" id="GO:0005737">
    <property type="term" value="C:cytoplasm"/>
    <property type="evidence" value="ECO:0007669"/>
    <property type="project" value="UniProtKB-SubCell"/>
</dbReference>
<dbReference type="Pfam" id="PF00225">
    <property type="entry name" value="Kinesin"/>
    <property type="match status" value="1"/>
</dbReference>
<dbReference type="InterPro" id="IPR001752">
    <property type="entry name" value="Kinesin_motor_dom"/>
</dbReference>
<feature type="compositionally biased region" description="Low complexity" evidence="8">
    <location>
        <begin position="248"/>
        <end position="260"/>
    </location>
</feature>
<dbReference type="Proteomes" id="UP000266861">
    <property type="component" value="Unassembled WGS sequence"/>
</dbReference>
<evidence type="ECO:0000256" key="2">
    <source>
        <dbReference type="ARBA" id="ARBA00022490"/>
    </source>
</evidence>
<evidence type="ECO:0000256" key="5">
    <source>
        <dbReference type="ARBA" id="ARBA00023054"/>
    </source>
</evidence>
<proteinExistence type="inferred from homology"/>
<dbReference type="GO" id="GO:0051231">
    <property type="term" value="P:spindle elongation"/>
    <property type="evidence" value="ECO:0007669"/>
    <property type="project" value="TreeGrafter"/>
</dbReference>
<feature type="coiled-coil region" evidence="7">
    <location>
        <begin position="408"/>
        <end position="435"/>
    </location>
</feature>
<evidence type="ECO:0000259" key="9">
    <source>
        <dbReference type="PROSITE" id="PS50067"/>
    </source>
</evidence>
<dbReference type="GO" id="GO:0003777">
    <property type="term" value="F:microtubule motor activity"/>
    <property type="evidence" value="ECO:0007669"/>
    <property type="project" value="InterPro"/>
</dbReference>
<dbReference type="PANTHER" id="PTHR47969:SF15">
    <property type="entry name" value="CHROMOSOME-ASSOCIATED KINESIN KIF4A-RELATED"/>
    <property type="match status" value="1"/>
</dbReference>
<dbReference type="GO" id="GO:0007052">
    <property type="term" value="P:mitotic spindle organization"/>
    <property type="evidence" value="ECO:0007669"/>
    <property type="project" value="TreeGrafter"/>
</dbReference>
<comment type="similarity">
    <text evidence="6">Belongs to the TRAFAC class myosin-kinesin ATPase superfamily. Kinesin family.</text>
</comment>
<keyword evidence="4 6" id="KW-0067">ATP-binding</keyword>
<feature type="region of interest" description="Disordered" evidence="8">
    <location>
        <begin position="239"/>
        <end position="269"/>
    </location>
</feature>
<dbReference type="GO" id="GO:0007018">
    <property type="term" value="P:microtubule-based movement"/>
    <property type="evidence" value="ECO:0007669"/>
    <property type="project" value="InterPro"/>
</dbReference>
<feature type="compositionally biased region" description="Low complexity" evidence="8">
    <location>
        <begin position="448"/>
        <end position="463"/>
    </location>
</feature>
<keyword evidence="5 7" id="KW-0175">Coiled coil</keyword>
<keyword evidence="3 6" id="KW-0547">Nucleotide-binding</keyword>
<dbReference type="SUPFAM" id="SSF52540">
    <property type="entry name" value="P-loop containing nucleoside triphosphate hydrolases"/>
    <property type="match status" value="1"/>
</dbReference>
<comment type="caution">
    <text evidence="10">The sequence shown here is derived from an EMBL/GenBank/DDBJ whole genome shotgun (WGS) entry which is preliminary data.</text>
</comment>
<feature type="binding site" evidence="6">
    <location>
        <begin position="96"/>
        <end position="103"/>
    </location>
    <ligand>
        <name>ATP</name>
        <dbReference type="ChEBI" id="CHEBI:30616"/>
    </ligand>
</feature>
<dbReference type="PRINTS" id="PR00380">
    <property type="entry name" value="KINESINHEAVY"/>
</dbReference>
<dbReference type="InterPro" id="IPR027640">
    <property type="entry name" value="Kinesin-like_fam"/>
</dbReference>
<feature type="coiled-coil region" evidence="7">
    <location>
        <begin position="1004"/>
        <end position="1052"/>
    </location>
</feature>
<keyword evidence="11" id="KW-1185">Reference proteome</keyword>
<dbReference type="CDD" id="cd01372">
    <property type="entry name" value="KISc_KIF4"/>
    <property type="match status" value="1"/>
</dbReference>
<accession>A0A397IM77</accession>
<dbReference type="InterPro" id="IPR019821">
    <property type="entry name" value="Kinesin_motor_CS"/>
</dbReference>
<feature type="coiled-coil region" evidence="7">
    <location>
        <begin position="2489"/>
        <end position="2614"/>
    </location>
</feature>
<name>A0A397IM77_9GLOM</name>
<dbReference type="Gene3D" id="3.40.850.10">
    <property type="entry name" value="Kinesin motor domain"/>
    <property type="match status" value="1"/>
</dbReference>
<keyword evidence="2" id="KW-0963">Cytoplasm</keyword>
<feature type="coiled-coil region" evidence="7">
    <location>
        <begin position="1795"/>
        <end position="1822"/>
    </location>
</feature>
<comment type="subcellular location">
    <subcellularLocation>
        <location evidence="1">Cytoplasm</location>
    </subcellularLocation>
</comment>
<protein>
    <recommendedName>
        <fullName evidence="9">Kinesin motor domain-containing protein</fullName>
    </recommendedName>
</protein>
<feature type="region of interest" description="Disordered" evidence="8">
    <location>
        <begin position="820"/>
        <end position="845"/>
    </location>
</feature>
<dbReference type="PANTHER" id="PTHR47969">
    <property type="entry name" value="CHROMOSOME-ASSOCIATED KINESIN KIF4A-RELATED"/>
    <property type="match status" value="1"/>
</dbReference>
<feature type="compositionally biased region" description="Low complexity" evidence="8">
    <location>
        <begin position="550"/>
        <end position="568"/>
    </location>
</feature>
<dbReference type="OrthoDB" id="3176171at2759"/>
<feature type="domain" description="Kinesin motor" evidence="9">
    <location>
        <begin position="13"/>
        <end position="392"/>
    </location>
</feature>
<evidence type="ECO:0000256" key="4">
    <source>
        <dbReference type="ARBA" id="ARBA00022840"/>
    </source>
</evidence>
<feature type="region of interest" description="Disordered" evidence="8">
    <location>
        <begin position="448"/>
        <end position="483"/>
    </location>
</feature>
<dbReference type="STRING" id="1348612.A0A397IM77"/>
<organism evidence="10 11">
    <name type="scientific">Diversispora epigaea</name>
    <dbReference type="NCBI Taxonomy" id="1348612"/>
    <lineage>
        <taxon>Eukaryota</taxon>
        <taxon>Fungi</taxon>
        <taxon>Fungi incertae sedis</taxon>
        <taxon>Mucoromycota</taxon>
        <taxon>Glomeromycotina</taxon>
        <taxon>Glomeromycetes</taxon>
        <taxon>Diversisporales</taxon>
        <taxon>Diversisporaceae</taxon>
        <taxon>Diversispora</taxon>
    </lineage>
</organism>
<feature type="coiled-coil region" evidence="7">
    <location>
        <begin position="2154"/>
        <end position="2320"/>
    </location>
</feature>
<dbReference type="InterPro" id="IPR036961">
    <property type="entry name" value="Kinesin_motor_dom_sf"/>
</dbReference>
<feature type="coiled-coil region" evidence="7">
    <location>
        <begin position="1958"/>
        <end position="2117"/>
    </location>
</feature>
<evidence type="ECO:0000256" key="6">
    <source>
        <dbReference type="PROSITE-ProRule" id="PRU00283"/>
    </source>
</evidence>
<feature type="coiled-coil region" evidence="7">
    <location>
        <begin position="1672"/>
        <end position="1769"/>
    </location>
</feature>
<sequence length="2618" mass="297900">MAANNGSAPEKTSVQVALRIRPIDSNEKQSRFQRQMIDKSPHFPNQVIVQGEKKQTFNYDYVFGAEAEQKEVYETAVERLIDKFLEGYNVTILAYGQTSSGKTHTMGTAHNSSILPEQKGLIPRAMSSLFSTMNSQQYKSRKFAIKVSFIEIYNEELIDLLADYSTVMDEDCRPQVTIREDSKGNILWSGLQEIKVNGVDEVMSHLARGSLNRQVGATDMNAQSSRSHAIFSVTMSQQRSSGSNFSLPSTPSNSRPSTPTKMTRTSSRADLRMSRRIEEGEIISVTSKFHFVDLAGSERLKRTSAIGDRVKEGISINAGLLALGNVISALGDPTKVKHTTHIPYRDSKLTRLLQDSLGGNAQTLMIACISPSESNLNETINTLKYANRARNIKNAATVNSEEVGWNDLEHLHGLVLKLRAEIKTLKNNNNIATNAINAINAINATGDGETNNSSSSGNSSGSGRSTPTYMYGGPGYSPKRSSLSIVTNANGDTSYATNSPIALAAKSQNDKDIEILEDQLAELQRSYSELSQKYAKTKAELAFHQENNDSITQSPDSSHSQSSSTSSMQPPPQLESISEEEEHESDKITKNTKNTNSFFLSEEFQKAVEPVIEEYEKSVSNLESQIALNRAAIYHTETLMQEQEAKLEYAEKINEQNVKLIGDLRLKISEYNDKDVVSEAYIKKLEEKLEEYTEEQKRDQEMIKELKAKITQMKANEENSKGYIDNLESRLKLSDQKVEKFGKIVQKLEERLTQREMEFAELEAKMKSSVEEERRILSSEIETRDGRIKNLEKKVDELVNELESLSINAEDTSDKLLKRSLSSSSSSSTSSSSLDDNESTASSVSSDFLTVKKEYPPIAILESKLLDLQKTHTQTVDELSEIKTKYEECLQEIHELQTQLTEAQLCNSELFDDYRSSTSSTPVTPLSPENSQFKQRHSLIHNPIPASRMSLPAKLKSNKSGETPDQNVITLNSSNKKISHRRAKSLTPEIRDKEKRDMTHMAIVQKLQKELSQLESLHEDKSKGLEEIKKEFARLECNHRETLEIVEELRDEIKRSDSLAQVNKKPLNTNDDIDAYMTEDELEEDELLVSLREIEHLREELRKTLVIQEKQLSRNSDVEVKRIEENLRELREQLKCINISSEEMKDTEGKTEEELKIKIQELENQLEEHESSDNEEIKELQLKIEKLTAEIEAKSCVIIAFLYPSVDTIKRLEDELQKAREAYKLLVDELNSIPEDSSQDDLANRSKLLEEEMKDLELKLLEAKTMQKNSTPMIQKTIETLESNISTLQEELSNKSEIIKNLRNETELINELKAEIEPLKSDIKDKYELIETLKRDLVEKGAIEQKIKEKEEEANLLSIQLSKLKNRDEEMEKQIKEFQTELESLENIKKENEVLQSELDITKQELKDVKDKEIFALERLRTLDEEEIKLKQEIQQLQNLEKEQAERINELENNLKRQNELGNELTNLQDKLTLAKESESLHQKKISELESQLENSQNEYEATKNEINEFKLKVVEQREQIQLAELQISHNLEKDANMSEMSNLEVERLREQESEHCKKIEKLESELLEIKQRDNLTISSLNEELSALRNNKLDLVKTVEDLEAKLSNAKKETENAESIKGELTILKNLELEQKKTIGQSKLQLEKTIQEKELILKETEILKKDFGLQKEIVITLEDELKSVREELNKSKESNNESAKKIKDLSKLMKETVKQRGEEEHKIKTLEIQVQELNAINDAGDKNLYKTRRELLDAKDQMEIQNELIAKLGNQMIILEKERDEQLEHEKELINTIEVKEIEHKEAVEALESIINNLRDQLAEAKDSSQMDMETIAVLGNKLATVGFQLEEAKALEESRSKVVIGLEVKLKETNAAILEKEEILMSKDTLLKELTANAEKAKIQLDNAKISEAIESGRAKQLEMQLYGIQSRLHDLSPTEYEEAEPTKFVMEVEVKLLTSDNIDELKGVLANIKVELEKARAAEAEQAEIIRNLELQLQEADKCREEEIAKVKSAATEVESLREQCKNLQLELEDAYKDSLIVGFQKVDVSIVEELSKQLKKANKEAKNQKERVDELEKITKRLESEKEDKENQNKNLQQQVNKLQKEIESIAKEFDESTAKYNNNDILSQEQDKKIYELENALIEFKSNDDSANSPALSNLTAANDILRKTNENLNLKILQAQSRMKVLTQRIVGLELDLKKLKLVSKDDVTGNSVLQFKERIADLESEKEGLEQANASFREERKKLDQKIESLLSQLQLAGNDGNKVAAQLYELNGKIIDLENEVSNLNQTSAKDNLEMQKEIVRLLKVNEQLEKEMKQAGIKPKDSVQTVTKLENVPQRTQSLDHSIHSKLLQQESMITQQNNLIKSLQERVIELELRNDSETIHELNISGGGMFATDLDAVGGFRASIMSNSSEITKKKRPCVTAVANMPLSPPPTPPPSLPLPALPGTGINYGSRSSTPGCVSPPLRNYSSASRPESRLGLADLANSSAVELTVEIHKLHRKITKMEDESLENRQIVESLENSLSENEINLRVAKQQLQILQRDKMELLDQIKRLRSQLDETTTQFENAKSSVQEEKKVIETVLEEERRAKESAEKARRQLENRMEELMAKKSKFMCF</sequence>
<dbReference type="GO" id="GO:0008017">
    <property type="term" value="F:microtubule binding"/>
    <property type="evidence" value="ECO:0007669"/>
    <property type="project" value="InterPro"/>
</dbReference>
<feature type="coiled-coil region" evidence="7">
    <location>
        <begin position="678"/>
        <end position="716"/>
    </location>
</feature>
<feature type="coiled-coil region" evidence="7">
    <location>
        <begin position="1091"/>
        <end position="1619"/>
    </location>
</feature>
<dbReference type="EMBL" id="PQFF01000210">
    <property type="protein sequence ID" value="RHZ74103.1"/>
    <property type="molecule type" value="Genomic_DNA"/>
</dbReference>
<reference evidence="10 11" key="1">
    <citation type="submission" date="2018-08" db="EMBL/GenBank/DDBJ databases">
        <title>Genome and evolution of the arbuscular mycorrhizal fungus Diversispora epigaea (formerly Glomus versiforme) and its bacterial endosymbionts.</title>
        <authorList>
            <person name="Sun X."/>
            <person name="Fei Z."/>
            <person name="Harrison M."/>
        </authorList>
    </citation>
    <scope>NUCLEOTIDE SEQUENCE [LARGE SCALE GENOMIC DNA]</scope>
    <source>
        <strain evidence="10 11">IT104</strain>
    </source>
</reference>
<evidence type="ECO:0000313" key="11">
    <source>
        <dbReference type="Proteomes" id="UP000266861"/>
    </source>
</evidence>
<evidence type="ECO:0000256" key="1">
    <source>
        <dbReference type="ARBA" id="ARBA00004496"/>
    </source>
</evidence>
<dbReference type="SMART" id="SM00129">
    <property type="entry name" value="KISc"/>
    <property type="match status" value="1"/>
</dbReference>
<evidence type="ECO:0000256" key="7">
    <source>
        <dbReference type="SAM" id="Coils"/>
    </source>
</evidence>
<dbReference type="InterPro" id="IPR027417">
    <property type="entry name" value="P-loop_NTPase"/>
</dbReference>
<keyword evidence="6" id="KW-0505">Motor protein</keyword>
<gene>
    <name evidence="10" type="ORF">Glove_227g172</name>
</gene>
<feature type="coiled-coil region" evidence="7">
    <location>
        <begin position="2349"/>
        <end position="2376"/>
    </location>
</feature>
<dbReference type="PROSITE" id="PS00411">
    <property type="entry name" value="KINESIN_MOTOR_1"/>
    <property type="match status" value="1"/>
</dbReference>
<dbReference type="PROSITE" id="PS50067">
    <property type="entry name" value="KINESIN_MOTOR_2"/>
    <property type="match status" value="1"/>
</dbReference>
<feature type="region of interest" description="Disordered" evidence="8">
    <location>
        <begin position="546"/>
        <end position="594"/>
    </location>
</feature>
<feature type="compositionally biased region" description="Low complexity" evidence="8">
    <location>
        <begin position="820"/>
        <end position="843"/>
    </location>
</feature>
<dbReference type="GO" id="GO:0005875">
    <property type="term" value="C:microtubule associated complex"/>
    <property type="evidence" value="ECO:0007669"/>
    <property type="project" value="TreeGrafter"/>
</dbReference>
<evidence type="ECO:0000256" key="3">
    <source>
        <dbReference type="ARBA" id="ARBA00022741"/>
    </source>
</evidence>